<sequence precursor="true">MRRRIAFFPLCLISLLLSPVGSAQRSASSSVSDPLLAALPASDAIMFVDAQRLLNEALPRLYANDTAKLNQINSELDQFKSRTGIDPRSFERIAIGANFTSAPSGATKVEPAVLARGRFNAGAMIAAGRIAAKGKYREERYGGRSIYIFTPDEQVKLLGLLPAKLGEIAVTEFDAHTLALGTPARVRALLDAQKGRNRVNNDLVALAARNANAIIGFGGTVPPAIFDADIMGNDEVANAIRAVKQFYGSISTTARGFELLLTARSQSPENAKYLGDTIVAVKQIGGALASQLPGNRGRLAQIALNNLSIATQGDEVLLRLELAQTEMAELMRGL</sequence>
<dbReference type="RefSeq" id="WP_041973334.1">
    <property type="nucleotide sequence ID" value="NZ_CBXV010000001.1"/>
</dbReference>
<proteinExistence type="predicted"/>
<evidence type="ECO:0000313" key="2">
    <source>
        <dbReference type="EMBL" id="CDM64246.1"/>
    </source>
</evidence>
<gene>
    <name evidence="2" type="ORF">PYK22_00239</name>
</gene>
<dbReference type="AlphaFoldDB" id="A0A0B6WTA2"/>
<dbReference type="EMBL" id="CBXV010000001">
    <property type="protein sequence ID" value="CDM64246.1"/>
    <property type="molecule type" value="Genomic_DNA"/>
</dbReference>
<name>A0A0B6WTA2_9BACT</name>
<protein>
    <submittedName>
        <fullName evidence="2">Uncharacterized protein</fullName>
    </submittedName>
</protein>
<keyword evidence="1" id="KW-0732">Signal</keyword>
<reference evidence="2 3" key="1">
    <citation type="submission" date="2013-12" db="EMBL/GenBank/DDBJ databases">
        <authorList>
            <person name="Stott M."/>
        </authorList>
    </citation>
    <scope>NUCLEOTIDE SEQUENCE [LARGE SCALE GENOMIC DNA]</scope>
    <source>
        <strain evidence="2 3">K22</strain>
    </source>
</reference>
<feature type="signal peptide" evidence="1">
    <location>
        <begin position="1"/>
        <end position="23"/>
    </location>
</feature>
<accession>A0A0B6WTA2</accession>
<keyword evidence="3" id="KW-1185">Reference proteome</keyword>
<reference evidence="2 3" key="2">
    <citation type="submission" date="2015-01" db="EMBL/GenBank/DDBJ databases">
        <title>Complete genome sequence of Pyrinomonas methylaliphatogenes type strain K22T.</title>
        <authorList>
            <person name="Lee K.C.Y."/>
            <person name="Power J.F."/>
            <person name="Dunfield P.F."/>
            <person name="Morgan X.C."/>
            <person name="Huttenhower C."/>
            <person name="Stott M.B."/>
        </authorList>
    </citation>
    <scope>NUCLEOTIDE SEQUENCE [LARGE SCALE GENOMIC DNA]</scope>
    <source>
        <strain evidence="2 3">K22</strain>
    </source>
</reference>
<organism evidence="2 3">
    <name type="scientific">Pyrinomonas methylaliphatogenes</name>
    <dbReference type="NCBI Taxonomy" id="454194"/>
    <lineage>
        <taxon>Bacteria</taxon>
        <taxon>Pseudomonadati</taxon>
        <taxon>Acidobacteriota</taxon>
        <taxon>Blastocatellia</taxon>
        <taxon>Blastocatellales</taxon>
        <taxon>Pyrinomonadaceae</taxon>
        <taxon>Pyrinomonas</taxon>
    </lineage>
</organism>
<feature type="chain" id="PRO_5002110804" evidence="1">
    <location>
        <begin position="24"/>
        <end position="334"/>
    </location>
</feature>
<dbReference type="Proteomes" id="UP000031518">
    <property type="component" value="Unassembled WGS sequence"/>
</dbReference>
<evidence type="ECO:0000256" key="1">
    <source>
        <dbReference type="SAM" id="SignalP"/>
    </source>
</evidence>
<evidence type="ECO:0000313" key="3">
    <source>
        <dbReference type="Proteomes" id="UP000031518"/>
    </source>
</evidence>